<feature type="region of interest" description="Disordered" evidence="1">
    <location>
        <begin position="254"/>
        <end position="287"/>
    </location>
</feature>
<feature type="compositionally biased region" description="Low complexity" evidence="1">
    <location>
        <begin position="92"/>
        <end position="104"/>
    </location>
</feature>
<proteinExistence type="predicted"/>
<keyword evidence="3" id="KW-1185">Reference proteome</keyword>
<dbReference type="Proteomes" id="UP001358614">
    <property type="component" value="Chromosome 1"/>
</dbReference>
<feature type="compositionally biased region" description="Low complexity" evidence="1">
    <location>
        <begin position="120"/>
        <end position="143"/>
    </location>
</feature>
<organism evidence="2 3">
    <name type="scientific">Kwoniella europaea PYCC6329</name>
    <dbReference type="NCBI Taxonomy" id="1423913"/>
    <lineage>
        <taxon>Eukaryota</taxon>
        <taxon>Fungi</taxon>
        <taxon>Dikarya</taxon>
        <taxon>Basidiomycota</taxon>
        <taxon>Agaricomycotina</taxon>
        <taxon>Tremellomycetes</taxon>
        <taxon>Tremellales</taxon>
        <taxon>Cryptococcaceae</taxon>
        <taxon>Kwoniella</taxon>
    </lineage>
</organism>
<feature type="region of interest" description="Disordered" evidence="1">
    <location>
        <begin position="29"/>
        <end position="214"/>
    </location>
</feature>
<accession>A0AAX4KP42</accession>
<gene>
    <name evidence="2" type="ORF">V865_005683</name>
</gene>
<feature type="region of interest" description="Disordered" evidence="1">
    <location>
        <begin position="225"/>
        <end position="244"/>
    </location>
</feature>
<dbReference type="GeneID" id="91104484"/>
<evidence type="ECO:0000313" key="3">
    <source>
        <dbReference type="Proteomes" id="UP001358614"/>
    </source>
</evidence>
<dbReference type="EMBL" id="CP144089">
    <property type="protein sequence ID" value="WWD07582.1"/>
    <property type="molecule type" value="Genomic_DNA"/>
</dbReference>
<name>A0AAX4KP42_9TREE</name>
<dbReference type="RefSeq" id="XP_066085549.1">
    <property type="nucleotide sequence ID" value="XM_066229452.1"/>
</dbReference>
<evidence type="ECO:0000313" key="2">
    <source>
        <dbReference type="EMBL" id="WWD07582.1"/>
    </source>
</evidence>
<feature type="compositionally biased region" description="Acidic residues" evidence="1">
    <location>
        <begin position="188"/>
        <end position="202"/>
    </location>
</feature>
<evidence type="ECO:0000256" key="1">
    <source>
        <dbReference type="SAM" id="MobiDB-lite"/>
    </source>
</evidence>
<feature type="compositionally biased region" description="Polar residues" evidence="1">
    <location>
        <begin position="225"/>
        <end position="237"/>
    </location>
</feature>
<protein>
    <submittedName>
        <fullName evidence="2">Uncharacterized protein</fullName>
    </submittedName>
</protein>
<reference evidence="2 3" key="1">
    <citation type="submission" date="2024-01" db="EMBL/GenBank/DDBJ databases">
        <title>Comparative genomics of Cryptococcus and Kwoniella reveals pathogenesis evolution and contrasting modes of karyotype evolution via chromosome fusion or intercentromeric recombination.</title>
        <authorList>
            <person name="Coelho M.A."/>
            <person name="David-Palma M."/>
            <person name="Shea T."/>
            <person name="Bowers K."/>
            <person name="McGinley-Smith S."/>
            <person name="Mohammad A.W."/>
            <person name="Gnirke A."/>
            <person name="Yurkov A.M."/>
            <person name="Nowrousian M."/>
            <person name="Sun S."/>
            <person name="Cuomo C.A."/>
            <person name="Heitman J."/>
        </authorList>
    </citation>
    <scope>NUCLEOTIDE SEQUENCE [LARGE SCALE GENOMIC DNA]</scope>
    <source>
        <strain evidence="2 3">PYCC6329</strain>
    </source>
</reference>
<feature type="compositionally biased region" description="Polar residues" evidence="1">
    <location>
        <begin position="67"/>
        <end position="76"/>
    </location>
</feature>
<feature type="region of interest" description="Disordered" evidence="1">
    <location>
        <begin position="393"/>
        <end position="424"/>
    </location>
</feature>
<sequence>MTSSTPTYRSRSSSLSSIKSVASTALSYLIPSRRSSTQSRSKPDLPSIDTSFSPRIKLKPSDKTSTDVRFSQSKIPNFSRHLNRHHSGYAPGTGSTTATSTTSTDNAPINVLYEGEEKSAGSYSTSSSSRPSLSLNALSSNGSVDDLHDRGRVTAPHYYSRWKGEEDDQEEWRHTPTPRTSSDRWAADDDEEDYDNREEESNDPPPNTFIGNTGRERSYTTFSLFSQHSDDSTSSNGKPRRSLNRRSLDALSSLNSHLLPRRTPQVRRLPERNRSWLGEDDLPEPLRIYPPVNEFSLSDEVESSSEPYDDHSVSPKRIDYIQDPSQDPDDGPVNIGIDSDNEGTHTHHKWRDRLKRTFSRSSSKSDIFSGGNGRRRSMISSIMDILSGNTPKTSFSNVANDRPRIEPDDVDGSSVGIRPLSRTSSGISTATTRLRRIKGDLLELFSGLTKSSHRINDSNMRERTGDRGG</sequence>
<dbReference type="AlphaFoldDB" id="A0AAX4KP42"/>
<dbReference type="KEGG" id="ker:91104484"/>